<evidence type="ECO:0000256" key="3">
    <source>
        <dbReference type="ARBA" id="ARBA00022692"/>
    </source>
</evidence>
<organism evidence="7 8">
    <name type="scientific">Glaesserella australis</name>
    <dbReference type="NCBI Taxonomy" id="2094024"/>
    <lineage>
        <taxon>Bacteria</taxon>
        <taxon>Pseudomonadati</taxon>
        <taxon>Pseudomonadota</taxon>
        <taxon>Gammaproteobacteria</taxon>
        <taxon>Pasteurellales</taxon>
        <taxon>Pasteurellaceae</taxon>
        <taxon>Glaesserella</taxon>
    </lineage>
</organism>
<evidence type="ECO:0000313" key="7">
    <source>
        <dbReference type="EMBL" id="RAL18270.1"/>
    </source>
</evidence>
<dbReference type="PANTHER" id="PTHR30213">
    <property type="entry name" value="INNER MEMBRANE PROTEIN YHJD"/>
    <property type="match status" value="1"/>
</dbReference>
<evidence type="ECO:0000256" key="1">
    <source>
        <dbReference type="ARBA" id="ARBA00004651"/>
    </source>
</evidence>
<comment type="caution">
    <text evidence="7">The sequence shown here is derived from an EMBL/GenBank/DDBJ whole genome shotgun (WGS) entry which is preliminary data.</text>
</comment>
<feature type="transmembrane region" description="Helical" evidence="6">
    <location>
        <begin position="228"/>
        <end position="251"/>
    </location>
</feature>
<feature type="transmembrane region" description="Helical" evidence="6">
    <location>
        <begin position="161"/>
        <end position="180"/>
    </location>
</feature>
<feature type="transmembrane region" description="Helical" evidence="6">
    <location>
        <begin position="192"/>
        <end position="216"/>
    </location>
</feature>
<keyword evidence="5 6" id="KW-0472">Membrane</keyword>
<dbReference type="Proteomes" id="UP000248689">
    <property type="component" value="Unassembled WGS sequence"/>
</dbReference>
<keyword evidence="4 6" id="KW-1133">Transmembrane helix</keyword>
<gene>
    <name evidence="7" type="ORF">C5N92_08585</name>
</gene>
<keyword evidence="8" id="KW-1185">Reference proteome</keyword>
<dbReference type="EMBL" id="PTPX01000017">
    <property type="protein sequence ID" value="RAL18270.1"/>
    <property type="molecule type" value="Genomic_DNA"/>
</dbReference>
<proteinExistence type="predicted"/>
<evidence type="ECO:0000313" key="8">
    <source>
        <dbReference type="Proteomes" id="UP000248689"/>
    </source>
</evidence>
<dbReference type="PANTHER" id="PTHR30213:SF0">
    <property type="entry name" value="UPF0761 MEMBRANE PROTEIN YIHY"/>
    <property type="match status" value="1"/>
</dbReference>
<dbReference type="GO" id="GO:0005886">
    <property type="term" value="C:plasma membrane"/>
    <property type="evidence" value="ECO:0007669"/>
    <property type="project" value="UniProtKB-SubCell"/>
</dbReference>
<protein>
    <submittedName>
        <fullName evidence="7">Uncharacterized protein</fullName>
    </submittedName>
</protein>
<evidence type="ECO:0000256" key="5">
    <source>
        <dbReference type="ARBA" id="ARBA00023136"/>
    </source>
</evidence>
<accession>A0A328BZI4</accession>
<feature type="transmembrane region" description="Helical" evidence="6">
    <location>
        <begin position="96"/>
        <end position="114"/>
    </location>
</feature>
<feature type="transmembrane region" description="Helical" evidence="6">
    <location>
        <begin position="30"/>
        <end position="53"/>
    </location>
</feature>
<evidence type="ECO:0000256" key="4">
    <source>
        <dbReference type="ARBA" id="ARBA00022989"/>
    </source>
</evidence>
<evidence type="ECO:0000256" key="6">
    <source>
        <dbReference type="SAM" id="Phobius"/>
    </source>
</evidence>
<comment type="subcellular location">
    <subcellularLocation>
        <location evidence="1">Cell membrane</location>
        <topology evidence="1">Multi-pass membrane protein</topology>
    </subcellularLocation>
</comment>
<reference evidence="8" key="1">
    <citation type="submission" date="2018-02" db="EMBL/GenBank/DDBJ databases">
        <title>Glaesserella australis sp. nov., isolated from the lungs of pigs.</title>
        <authorList>
            <person name="Turni C."/>
            <person name="Christensen H."/>
        </authorList>
    </citation>
    <scope>NUCLEOTIDE SEQUENCE [LARGE SCALE GENOMIC DNA]</scope>
    <source>
        <strain evidence="8">HS4635</strain>
    </source>
</reference>
<sequence>MLIISTSLLSHITLMFTQTFTRLKQYPIQLYATSLTYYSLIALVPLLSFWLGLLEKLGIDDLFHTVMHGFLEPMGQVESIVGSTLFEFVHNTHKGLADHFTVSFFFLAILFFIYKIDNTINQLWRIKSKLDWHFVKTWGGMFLLILLFSALLFAIKSFPKPIQYLCNYNVAFTLLIWIFFTLPRTKIHLKAALCGSLCCLVGWLLISRLFQLLIYWNDTYLVVFHDFVGMMIMLLWINLLWVLLLTSTVLVKEMNKN</sequence>
<keyword evidence="2" id="KW-1003">Cell membrane</keyword>
<feature type="transmembrane region" description="Helical" evidence="6">
    <location>
        <begin position="135"/>
        <end position="155"/>
    </location>
</feature>
<dbReference type="AlphaFoldDB" id="A0A328BZI4"/>
<dbReference type="InterPro" id="IPR017039">
    <property type="entry name" value="Virul_fac_BrkB"/>
</dbReference>
<keyword evidence="3 6" id="KW-0812">Transmembrane</keyword>
<name>A0A328BZI4_9PAST</name>
<dbReference type="Pfam" id="PF03631">
    <property type="entry name" value="Virul_fac_BrkB"/>
    <property type="match status" value="1"/>
</dbReference>
<evidence type="ECO:0000256" key="2">
    <source>
        <dbReference type="ARBA" id="ARBA00022475"/>
    </source>
</evidence>